<name>U2HWP4_9SPHI</name>
<reference evidence="2 3" key="1">
    <citation type="journal article" date="2013" name="Genome Announc.">
        <title>The Draft Genome Sequence of Sphingomonas paucimobilis Strain HER1398 (Proteobacteria), Host to the Giant PAU Phage, Indicates That It Is a Member of the Genus Sphingobacterium (Bacteroidetes).</title>
        <authorList>
            <person name="White R.A.III."/>
            <person name="Suttle C.A."/>
        </authorList>
    </citation>
    <scope>NUCLEOTIDE SEQUENCE [LARGE SCALE GENOMIC DNA]</scope>
    <source>
        <strain evidence="2 3">HER1398</strain>
    </source>
</reference>
<protein>
    <recommendedName>
        <fullName evidence="4">Right handed beta helix domain-containing protein</fullName>
    </recommendedName>
</protein>
<dbReference type="SUPFAM" id="SSF51126">
    <property type="entry name" value="Pectin lyase-like"/>
    <property type="match status" value="1"/>
</dbReference>
<comment type="caution">
    <text evidence="2">The sequence shown here is derived from an EMBL/GenBank/DDBJ whole genome shotgun (WGS) entry which is preliminary data.</text>
</comment>
<keyword evidence="1" id="KW-0732">Signal</keyword>
<feature type="chain" id="PRO_5004627561" description="Right handed beta helix domain-containing protein" evidence="1">
    <location>
        <begin position="25"/>
        <end position="421"/>
    </location>
</feature>
<proteinExistence type="predicted"/>
<accession>U2HWP4</accession>
<dbReference type="Proteomes" id="UP000016584">
    <property type="component" value="Unassembled WGS sequence"/>
</dbReference>
<dbReference type="EMBL" id="ATDL01000014">
    <property type="protein sequence ID" value="ERJ59690.1"/>
    <property type="molecule type" value="Genomic_DNA"/>
</dbReference>
<gene>
    <name evidence="2" type="ORF">M472_12995</name>
</gene>
<dbReference type="InterPro" id="IPR011050">
    <property type="entry name" value="Pectin_lyase_fold/virulence"/>
</dbReference>
<dbReference type="PROSITE" id="PS51257">
    <property type="entry name" value="PROKAR_LIPOPROTEIN"/>
    <property type="match status" value="1"/>
</dbReference>
<evidence type="ECO:0000313" key="2">
    <source>
        <dbReference type="EMBL" id="ERJ59690.1"/>
    </source>
</evidence>
<dbReference type="Gene3D" id="2.160.20.10">
    <property type="entry name" value="Single-stranded right-handed beta-helix, Pectin lyase-like"/>
    <property type="match status" value="1"/>
</dbReference>
<keyword evidence="3" id="KW-1185">Reference proteome</keyword>
<dbReference type="InterPro" id="IPR012334">
    <property type="entry name" value="Pectin_lyas_fold"/>
</dbReference>
<evidence type="ECO:0008006" key="4">
    <source>
        <dbReference type="Google" id="ProtNLM"/>
    </source>
</evidence>
<organism evidence="2 3">
    <name type="scientific">Sphingobacterium paucimobilis HER1398</name>
    <dbReference type="NCBI Taxonomy" id="1346330"/>
    <lineage>
        <taxon>Bacteria</taxon>
        <taxon>Pseudomonadati</taxon>
        <taxon>Bacteroidota</taxon>
        <taxon>Sphingobacteriia</taxon>
        <taxon>Sphingobacteriales</taxon>
        <taxon>Sphingobacteriaceae</taxon>
        <taxon>Sphingobacterium</taxon>
    </lineage>
</organism>
<feature type="signal peptide" evidence="1">
    <location>
        <begin position="1"/>
        <end position="24"/>
    </location>
</feature>
<dbReference type="PATRIC" id="fig|1346330.5.peg.1852"/>
<dbReference type="STRING" id="1346330.M472_12995"/>
<evidence type="ECO:0000256" key="1">
    <source>
        <dbReference type="SAM" id="SignalP"/>
    </source>
</evidence>
<evidence type="ECO:0000313" key="3">
    <source>
        <dbReference type="Proteomes" id="UP000016584"/>
    </source>
</evidence>
<sequence length="421" mass="46999">MFYCHFKFIYFLFLFSLVSCGKEAVVPAKSEPPVSVREDIDEEQEETIILYVAPDGIGKSDGSSEHDAAYFADKTFWTQVQNSLAQSEVEVKFLVGNYVRAYTHDPFVFKQMGNKDNRLILRGSEGVEFRLPQTGGVANYIMDFQGSQNITIDNMHFSGDGAIQYVMRFTRSGTVPTTNILVENCSWIGMSGVQYGASGCHYETTSHITYKNCTFKQIGSTTSAHMIYNAYGATHIHIINSHFEDCAGDYIRYRDQSDYGLVKGSTFIRNKKIANLDFIWLPAFIALPVFNDIDPGDEFFTNNIAVVDNKFVDNAVSKTDKVVSFHHSGFSPDGRKYLLTAAEGAVLKEGPDFDKRELLINNFGIDPSKVRIHGNTYPPNTTNVVILQTVANYGAVDLGFRGFGNIASLINTSSVPFSWEK</sequence>
<dbReference type="AlphaFoldDB" id="U2HWP4"/>